<gene>
    <name evidence="2" type="ORF">SB6410_03374</name>
</gene>
<name>A0A9Q9UN99_9ENTR</name>
<accession>A0A9Q9UN99</accession>
<feature type="compositionally biased region" description="Polar residues" evidence="1">
    <location>
        <begin position="31"/>
        <end position="40"/>
    </location>
</feature>
<proteinExistence type="predicted"/>
<dbReference type="AlphaFoldDB" id="A0A9Q9UN99"/>
<evidence type="ECO:0000313" key="3">
    <source>
        <dbReference type="Proteomes" id="UP000318567"/>
    </source>
</evidence>
<comment type="caution">
    <text evidence="2">The sequence shown here is derived from an EMBL/GenBank/DDBJ whole genome shotgun (WGS) entry which is preliminary data.</text>
</comment>
<protein>
    <submittedName>
        <fullName evidence="2">Uncharacterized protein</fullName>
    </submittedName>
</protein>
<feature type="region of interest" description="Disordered" evidence="1">
    <location>
        <begin position="15"/>
        <end position="40"/>
    </location>
</feature>
<sequence>MLLLSPDSVCRVNKIKGDGPQGANNLLEANDWQQPQIVQP</sequence>
<reference evidence="2 3" key="1">
    <citation type="submission" date="2019-07" db="EMBL/GenBank/DDBJ databases">
        <authorList>
            <person name="Brisse S."/>
            <person name="Rodrigues C."/>
            <person name="Thorpe H."/>
        </authorList>
    </citation>
    <scope>NUCLEOTIDE SEQUENCE [LARGE SCALE GENOMIC DNA]</scope>
    <source>
        <strain evidence="2">SB6410</strain>
    </source>
</reference>
<dbReference type="Proteomes" id="UP000318567">
    <property type="component" value="Unassembled WGS sequence"/>
</dbReference>
<evidence type="ECO:0000313" key="2">
    <source>
        <dbReference type="EMBL" id="VUS79308.1"/>
    </source>
</evidence>
<dbReference type="EMBL" id="CABGGO010000027">
    <property type="protein sequence ID" value="VUS79308.1"/>
    <property type="molecule type" value="Genomic_DNA"/>
</dbReference>
<evidence type="ECO:0000256" key="1">
    <source>
        <dbReference type="SAM" id="MobiDB-lite"/>
    </source>
</evidence>
<organism evidence="2 3">
    <name type="scientific">Klebsiella pasteurii</name>
    <dbReference type="NCBI Taxonomy" id="2587529"/>
    <lineage>
        <taxon>Bacteria</taxon>
        <taxon>Pseudomonadati</taxon>
        <taxon>Pseudomonadota</taxon>
        <taxon>Gammaproteobacteria</taxon>
        <taxon>Enterobacterales</taxon>
        <taxon>Enterobacteriaceae</taxon>
        <taxon>Klebsiella/Raoultella group</taxon>
        <taxon>Klebsiella</taxon>
    </lineage>
</organism>